<evidence type="ECO:0000313" key="2">
    <source>
        <dbReference type="Proteomes" id="UP000430670"/>
    </source>
</evidence>
<protein>
    <recommendedName>
        <fullName evidence="3">DUF192 domain-containing protein</fullName>
    </recommendedName>
</protein>
<dbReference type="Gene3D" id="2.60.120.1140">
    <property type="entry name" value="Protein of unknown function DUF192"/>
    <property type="match status" value="1"/>
</dbReference>
<reference evidence="1 2" key="1">
    <citation type="submission" date="2019-11" db="EMBL/GenBank/DDBJ databases">
        <title>Whole-genome sequence of a the green, strictly anaerobic photosynthetic bacterium Heliobacillus mobilis DSM 6151.</title>
        <authorList>
            <person name="Kyndt J.A."/>
            <person name="Meyer T.E."/>
        </authorList>
    </citation>
    <scope>NUCLEOTIDE SEQUENCE [LARGE SCALE GENOMIC DNA]</scope>
    <source>
        <strain evidence="1 2">DSM 6151</strain>
    </source>
</reference>
<dbReference type="EMBL" id="WNKU01000011">
    <property type="protein sequence ID" value="MTV49421.1"/>
    <property type="molecule type" value="Genomic_DNA"/>
</dbReference>
<evidence type="ECO:0000313" key="1">
    <source>
        <dbReference type="EMBL" id="MTV49421.1"/>
    </source>
</evidence>
<dbReference type="Proteomes" id="UP000430670">
    <property type="component" value="Unassembled WGS sequence"/>
</dbReference>
<sequence>MVLKTTFTNKLGGILMGLTYRAAVLLGNNGYGELDLWVTHATSLGERQKGLLGDSVLPPERGLLLTPCSQIHTVGMAFPIDVIYLSSEGYILDMDTPVEPGKWGLPRDGCEHCLELSAGRARRLGLLPGMRLGFSPIRTPMPLKRHRAIK</sequence>
<dbReference type="AlphaFoldDB" id="A0A6I3SKG6"/>
<name>A0A6I3SKG6_HELMO</name>
<accession>A0A6I3SKG6</accession>
<proteinExistence type="predicted"/>
<comment type="caution">
    <text evidence="1">The sequence shown here is derived from an EMBL/GenBank/DDBJ whole genome shotgun (WGS) entry which is preliminary data.</text>
</comment>
<dbReference type="Pfam" id="PF02643">
    <property type="entry name" value="DUF192"/>
    <property type="match status" value="1"/>
</dbReference>
<dbReference type="OrthoDB" id="9813379at2"/>
<evidence type="ECO:0008006" key="3">
    <source>
        <dbReference type="Google" id="ProtNLM"/>
    </source>
</evidence>
<dbReference type="InterPro" id="IPR003795">
    <property type="entry name" value="DUF192"/>
</dbReference>
<organism evidence="1 2">
    <name type="scientific">Heliobacterium mobile</name>
    <name type="common">Heliobacillus mobilis</name>
    <dbReference type="NCBI Taxonomy" id="28064"/>
    <lineage>
        <taxon>Bacteria</taxon>
        <taxon>Bacillati</taxon>
        <taxon>Bacillota</taxon>
        <taxon>Clostridia</taxon>
        <taxon>Eubacteriales</taxon>
        <taxon>Heliobacteriaceae</taxon>
        <taxon>Heliobacterium</taxon>
    </lineage>
</organism>
<gene>
    <name evidence="1" type="ORF">GJ688_10575</name>
</gene>
<dbReference type="InterPro" id="IPR038695">
    <property type="entry name" value="Saro_0823-like_sf"/>
</dbReference>
<keyword evidence="2" id="KW-1185">Reference proteome</keyword>